<proteinExistence type="predicted"/>
<sequence length="185" mass="20937">MADCTSPEVKLHQENTTNSPKKTTIFLDSIVNGHLHRRDSLVPPPHDPDADDVYNIIPIHNLLADHPSIRYSKVRAAATALRTVGDLRRPLFSPWQPHYDLFDWLALFFGFQSSNVRNQREHIVIHLSNAQMRLPLIWTTLIPSIPPFSVTSAAPSLRTTPTGALTLTSSPTSSFRILVDDRYWH</sequence>
<dbReference type="PANTHER" id="PTHR12741">
    <property type="entry name" value="LYST-INTERACTING PROTEIN LIP5 DOPAMINE RESPONSIVE PROTEIN DRG-1"/>
    <property type="match status" value="1"/>
</dbReference>
<accession>A0ABD1PYA9</accession>
<comment type="caution">
    <text evidence="1">The sequence shown here is derived from an EMBL/GenBank/DDBJ whole genome shotgun (WGS) entry which is preliminary data.</text>
</comment>
<evidence type="ECO:0000313" key="1">
    <source>
        <dbReference type="EMBL" id="KAL2468917.1"/>
    </source>
</evidence>
<dbReference type="Proteomes" id="UP001604277">
    <property type="component" value="Unassembled WGS sequence"/>
</dbReference>
<dbReference type="EMBL" id="JBFOLJ010000016">
    <property type="protein sequence ID" value="KAL2468917.1"/>
    <property type="molecule type" value="Genomic_DNA"/>
</dbReference>
<name>A0ABD1PYA9_9LAMI</name>
<dbReference type="AlphaFoldDB" id="A0ABD1PYA9"/>
<gene>
    <name evidence="1" type="ORF">Fot_50493</name>
</gene>
<organism evidence="1 2">
    <name type="scientific">Forsythia ovata</name>
    <dbReference type="NCBI Taxonomy" id="205694"/>
    <lineage>
        <taxon>Eukaryota</taxon>
        <taxon>Viridiplantae</taxon>
        <taxon>Streptophyta</taxon>
        <taxon>Embryophyta</taxon>
        <taxon>Tracheophyta</taxon>
        <taxon>Spermatophyta</taxon>
        <taxon>Magnoliopsida</taxon>
        <taxon>eudicotyledons</taxon>
        <taxon>Gunneridae</taxon>
        <taxon>Pentapetalae</taxon>
        <taxon>asterids</taxon>
        <taxon>lamiids</taxon>
        <taxon>Lamiales</taxon>
        <taxon>Oleaceae</taxon>
        <taxon>Forsythieae</taxon>
        <taxon>Forsythia</taxon>
    </lineage>
</organism>
<keyword evidence="2" id="KW-1185">Reference proteome</keyword>
<protein>
    <submittedName>
        <fullName evidence="1">Beta-1</fullName>
    </submittedName>
</protein>
<evidence type="ECO:0000313" key="2">
    <source>
        <dbReference type="Proteomes" id="UP001604277"/>
    </source>
</evidence>
<dbReference type="PANTHER" id="PTHR12741:SF7">
    <property type="entry name" value="CALLOSE SYNTHASE 12"/>
    <property type="match status" value="1"/>
</dbReference>
<reference evidence="2" key="1">
    <citation type="submission" date="2024-07" db="EMBL/GenBank/DDBJ databases">
        <title>Two chromosome-level genome assemblies of Korean endemic species Abeliophyllum distichum and Forsythia ovata (Oleaceae).</title>
        <authorList>
            <person name="Jang H."/>
        </authorList>
    </citation>
    <scope>NUCLEOTIDE SEQUENCE [LARGE SCALE GENOMIC DNA]</scope>
</reference>